<dbReference type="RefSeq" id="WP_013629430.1">
    <property type="nucleotide sequence ID" value="NC_015174.1"/>
</dbReference>
<accession>F0SIN5</accession>
<keyword evidence="7" id="KW-0456">Lyase</keyword>
<evidence type="ECO:0000313" key="9">
    <source>
        <dbReference type="EMBL" id="ADY60709.1"/>
    </source>
</evidence>
<proteinExistence type="inferred from homology"/>
<dbReference type="eggNOG" id="COG2135">
    <property type="taxonomic scope" value="Bacteria"/>
</dbReference>
<dbReference type="EC" id="3.4.-.-" evidence="8"/>
<keyword evidence="3" id="KW-0227">DNA damage</keyword>
<organism evidence="9 10">
    <name type="scientific">Rubinisphaera brasiliensis (strain ATCC 49424 / DSM 5305 / JCM 21570 / IAM 15109 / NBRC 103401 / IFAM 1448)</name>
    <name type="common">Planctomyces brasiliensis</name>
    <dbReference type="NCBI Taxonomy" id="756272"/>
    <lineage>
        <taxon>Bacteria</taxon>
        <taxon>Pseudomonadati</taxon>
        <taxon>Planctomycetota</taxon>
        <taxon>Planctomycetia</taxon>
        <taxon>Planctomycetales</taxon>
        <taxon>Planctomycetaceae</taxon>
        <taxon>Rubinisphaera</taxon>
    </lineage>
</organism>
<evidence type="ECO:0000256" key="7">
    <source>
        <dbReference type="ARBA" id="ARBA00023239"/>
    </source>
</evidence>
<keyword evidence="5" id="KW-0190">Covalent protein-DNA linkage</keyword>
<dbReference type="GO" id="GO:0106300">
    <property type="term" value="P:protein-DNA covalent cross-linking repair"/>
    <property type="evidence" value="ECO:0007669"/>
    <property type="project" value="InterPro"/>
</dbReference>
<keyword evidence="4 8" id="KW-0378">Hydrolase</keyword>
<evidence type="ECO:0000313" key="10">
    <source>
        <dbReference type="Proteomes" id="UP000006860"/>
    </source>
</evidence>
<protein>
    <recommendedName>
        <fullName evidence="8">Abasic site processing protein</fullName>
        <ecNumber evidence="8">3.4.-.-</ecNumber>
    </recommendedName>
</protein>
<sequence>MCHRYNAHVSPEKLAQIFDVVRILSSTSAEKDLFPLSMGPVIRLDAEGERELTSMQWGFLPAWWKPSARSKSRNAFQRKCFNARSETVHEKPTYRNAFKKRRCLIPAVKFEEKTHWFGMQDSRPFVFAGLWEQWSDGEETVESYTILTTDPSPPVEAVKHHRMPVILPDDDAISRWLSPDIVEPQPLQHLLRPYAEDLIDLGEEKSGRLF</sequence>
<dbReference type="OrthoDB" id="9782620at2"/>
<dbReference type="KEGG" id="pbs:Plabr_3112"/>
<dbReference type="STRING" id="756272.Plabr_3112"/>
<dbReference type="GO" id="GO:0006508">
    <property type="term" value="P:proteolysis"/>
    <property type="evidence" value="ECO:0007669"/>
    <property type="project" value="UniProtKB-KW"/>
</dbReference>
<dbReference type="InterPro" id="IPR003738">
    <property type="entry name" value="SRAP"/>
</dbReference>
<gene>
    <name evidence="9" type="ordered locus">Plabr_3112</name>
</gene>
<keyword evidence="6" id="KW-0238">DNA-binding</keyword>
<dbReference type="HOGENOM" id="CLU_035990_6_2_0"/>
<dbReference type="AlphaFoldDB" id="F0SIN5"/>
<evidence type="ECO:0000256" key="4">
    <source>
        <dbReference type="ARBA" id="ARBA00022801"/>
    </source>
</evidence>
<evidence type="ECO:0000256" key="8">
    <source>
        <dbReference type="RuleBase" id="RU364100"/>
    </source>
</evidence>
<evidence type="ECO:0000256" key="5">
    <source>
        <dbReference type="ARBA" id="ARBA00023124"/>
    </source>
</evidence>
<reference evidence="10" key="1">
    <citation type="submission" date="2011-02" db="EMBL/GenBank/DDBJ databases">
        <title>The complete genome of Planctomyces brasiliensis DSM 5305.</title>
        <authorList>
            <person name="Lucas S."/>
            <person name="Copeland A."/>
            <person name="Lapidus A."/>
            <person name="Bruce D."/>
            <person name="Goodwin L."/>
            <person name="Pitluck S."/>
            <person name="Kyrpides N."/>
            <person name="Mavromatis K."/>
            <person name="Pagani I."/>
            <person name="Ivanova N."/>
            <person name="Ovchinnikova G."/>
            <person name="Lu M."/>
            <person name="Detter J.C."/>
            <person name="Han C."/>
            <person name="Land M."/>
            <person name="Hauser L."/>
            <person name="Markowitz V."/>
            <person name="Cheng J.-F."/>
            <person name="Hugenholtz P."/>
            <person name="Woyke T."/>
            <person name="Wu D."/>
            <person name="Tindall B."/>
            <person name="Pomrenke H.G."/>
            <person name="Brambilla E."/>
            <person name="Klenk H.-P."/>
            <person name="Eisen J.A."/>
        </authorList>
    </citation>
    <scope>NUCLEOTIDE SEQUENCE [LARGE SCALE GENOMIC DNA]</scope>
    <source>
        <strain evidence="10">ATCC 49424 / DSM 5305 / JCM 21570 / NBRC 103401 / IFAM 1448</strain>
    </source>
</reference>
<dbReference type="GO" id="GO:0008233">
    <property type="term" value="F:peptidase activity"/>
    <property type="evidence" value="ECO:0007669"/>
    <property type="project" value="UniProtKB-KW"/>
</dbReference>
<evidence type="ECO:0000256" key="2">
    <source>
        <dbReference type="ARBA" id="ARBA00022670"/>
    </source>
</evidence>
<evidence type="ECO:0000256" key="6">
    <source>
        <dbReference type="ARBA" id="ARBA00023125"/>
    </source>
</evidence>
<comment type="similarity">
    <text evidence="1 8">Belongs to the SOS response-associated peptidase family.</text>
</comment>
<keyword evidence="10" id="KW-1185">Reference proteome</keyword>
<evidence type="ECO:0000256" key="1">
    <source>
        <dbReference type="ARBA" id="ARBA00008136"/>
    </source>
</evidence>
<dbReference type="GO" id="GO:0003697">
    <property type="term" value="F:single-stranded DNA binding"/>
    <property type="evidence" value="ECO:0007669"/>
    <property type="project" value="InterPro"/>
</dbReference>
<evidence type="ECO:0000256" key="3">
    <source>
        <dbReference type="ARBA" id="ARBA00022763"/>
    </source>
</evidence>
<dbReference type="Gene3D" id="3.90.1680.10">
    <property type="entry name" value="SOS response associated peptidase-like"/>
    <property type="match status" value="1"/>
</dbReference>
<dbReference type="Proteomes" id="UP000006860">
    <property type="component" value="Chromosome"/>
</dbReference>
<dbReference type="GO" id="GO:0016829">
    <property type="term" value="F:lyase activity"/>
    <property type="evidence" value="ECO:0007669"/>
    <property type="project" value="UniProtKB-KW"/>
</dbReference>
<dbReference type="InterPro" id="IPR036590">
    <property type="entry name" value="SRAP-like"/>
</dbReference>
<name>F0SIN5_RUBBR</name>
<dbReference type="PANTHER" id="PTHR13604">
    <property type="entry name" value="DC12-RELATED"/>
    <property type="match status" value="1"/>
</dbReference>
<dbReference type="EMBL" id="CP002546">
    <property type="protein sequence ID" value="ADY60709.1"/>
    <property type="molecule type" value="Genomic_DNA"/>
</dbReference>
<dbReference type="SUPFAM" id="SSF143081">
    <property type="entry name" value="BB1717-like"/>
    <property type="match status" value="1"/>
</dbReference>
<dbReference type="Pfam" id="PF02586">
    <property type="entry name" value="SRAP"/>
    <property type="match status" value="1"/>
</dbReference>
<dbReference type="PANTHER" id="PTHR13604:SF0">
    <property type="entry name" value="ABASIC SITE PROCESSING PROTEIN HMCES"/>
    <property type="match status" value="1"/>
</dbReference>
<keyword evidence="2 8" id="KW-0645">Protease</keyword>